<dbReference type="EMBL" id="JAAMPC010000003">
    <property type="protein sequence ID" value="KAG2323620.1"/>
    <property type="molecule type" value="Genomic_DNA"/>
</dbReference>
<protein>
    <submittedName>
        <fullName evidence="2">Uncharacterized protein</fullName>
    </submittedName>
</protein>
<evidence type="ECO:0000313" key="2">
    <source>
        <dbReference type="EMBL" id="KAG2323620.1"/>
    </source>
</evidence>
<dbReference type="OrthoDB" id="1112810at2759"/>
<sequence length="261" mass="29556">MIRLMHLSCPRECEIFFRTKEEYTAQTKETQTMMLQDAEPMPLKVSLSKGSVSNLNSSLLLAKQDIMNLSLPRSFDPGIRKGEGHPNQGKKLQVRQPSNQICPKKKIILQLVDAFKVSLELSHYVYQCPDTDVMHLIFVQNVENFSGCKEESFKEIPPDNLMLLGELTPRRTRNVATKTLKDHPFQKRCNGPDKRRGVIISHLFKEEPPDAQSIPKPKLYHQGKVLNSQKRMKPDLLYCGVSGHPVLRSKPLQGGGNDAAI</sequence>
<organism evidence="2 3">
    <name type="scientific">Brassica carinata</name>
    <name type="common">Ethiopian mustard</name>
    <name type="synonym">Abyssinian cabbage</name>
    <dbReference type="NCBI Taxonomy" id="52824"/>
    <lineage>
        <taxon>Eukaryota</taxon>
        <taxon>Viridiplantae</taxon>
        <taxon>Streptophyta</taxon>
        <taxon>Embryophyta</taxon>
        <taxon>Tracheophyta</taxon>
        <taxon>Spermatophyta</taxon>
        <taxon>Magnoliopsida</taxon>
        <taxon>eudicotyledons</taxon>
        <taxon>Gunneridae</taxon>
        <taxon>Pentapetalae</taxon>
        <taxon>rosids</taxon>
        <taxon>malvids</taxon>
        <taxon>Brassicales</taxon>
        <taxon>Brassicaceae</taxon>
        <taxon>Brassiceae</taxon>
        <taxon>Brassica</taxon>
    </lineage>
</organism>
<feature type="region of interest" description="Disordered" evidence="1">
    <location>
        <begin position="77"/>
        <end position="96"/>
    </location>
</feature>
<evidence type="ECO:0000256" key="1">
    <source>
        <dbReference type="SAM" id="MobiDB-lite"/>
    </source>
</evidence>
<comment type="caution">
    <text evidence="2">The sequence shown here is derived from an EMBL/GenBank/DDBJ whole genome shotgun (WGS) entry which is preliminary data.</text>
</comment>
<keyword evidence="3" id="KW-1185">Reference proteome</keyword>
<dbReference type="AlphaFoldDB" id="A0A8X8B5U8"/>
<gene>
    <name evidence="2" type="ORF">Bca52824_016833</name>
</gene>
<evidence type="ECO:0000313" key="3">
    <source>
        <dbReference type="Proteomes" id="UP000886595"/>
    </source>
</evidence>
<name>A0A8X8B5U8_BRACI</name>
<reference evidence="2 3" key="1">
    <citation type="submission" date="2020-02" db="EMBL/GenBank/DDBJ databases">
        <authorList>
            <person name="Ma Q."/>
            <person name="Huang Y."/>
            <person name="Song X."/>
            <person name="Pei D."/>
        </authorList>
    </citation>
    <scope>NUCLEOTIDE SEQUENCE [LARGE SCALE GENOMIC DNA]</scope>
    <source>
        <strain evidence="2">Sxm20200214</strain>
        <tissue evidence="2">Leaf</tissue>
    </source>
</reference>
<accession>A0A8X8B5U8</accession>
<proteinExistence type="predicted"/>
<dbReference type="Proteomes" id="UP000886595">
    <property type="component" value="Unassembled WGS sequence"/>
</dbReference>